<evidence type="ECO:0000313" key="3">
    <source>
        <dbReference type="Proteomes" id="UP000664859"/>
    </source>
</evidence>
<reference evidence="2" key="1">
    <citation type="submission" date="2021-02" db="EMBL/GenBank/DDBJ databases">
        <title>First Annotated Genome of the Yellow-green Alga Tribonema minus.</title>
        <authorList>
            <person name="Mahan K.M."/>
        </authorList>
    </citation>
    <scope>NUCLEOTIDE SEQUENCE</scope>
    <source>
        <strain evidence="2">UTEX B ZZ1240</strain>
    </source>
</reference>
<keyword evidence="3" id="KW-1185">Reference proteome</keyword>
<sequence length="395" mass="42895">MPTLDEKADKEMRRQWHMLQLPSGAESRAIVGRVISRLQAALKKQGRLSVDRVVPCGSWGRGTNIPGSDLDLVAFLNPSSALVPPRDNLTILGIMRAAFSDDVGCRFERVPRRGDHALIFYVDGVPVDLVLARNCVGRAAAREESSTAELQAEGAMRMLLEDVDRCDMPLYMSSFSETANAFVKAQPGWVNELIRIVKHRVFDSDVTVTTSAGLTLRMRDKRDRKRAGITSYLIETLALWAALRLVPPPAARSSGSVAAVLRAVLGRVCSPSSLKARLPPPLWPPVWQRLHERDAAFRARVTEVSAQRPFVSDVACPLNNLCAGRGGRAVTAEGWDLLRAGLEAALSRSAAVAAAAGSARTRGPSRSAADASTYSSWHASSFNVEALRQALPECH</sequence>
<dbReference type="PANTHER" id="PTHR11258:SF11">
    <property type="entry name" value="C2H2-TYPE DOMAIN-CONTAINING PROTEIN"/>
    <property type="match status" value="1"/>
</dbReference>
<dbReference type="Proteomes" id="UP000664859">
    <property type="component" value="Unassembled WGS sequence"/>
</dbReference>
<dbReference type="PANTHER" id="PTHR11258">
    <property type="entry name" value="2-5 OLIGOADENYLATE SYNTHETASE"/>
    <property type="match status" value="1"/>
</dbReference>
<name>A0A835Z7I4_9STRA</name>
<dbReference type="InterPro" id="IPR043519">
    <property type="entry name" value="NT_sf"/>
</dbReference>
<dbReference type="GO" id="GO:0003725">
    <property type="term" value="F:double-stranded RNA binding"/>
    <property type="evidence" value="ECO:0007669"/>
    <property type="project" value="TreeGrafter"/>
</dbReference>
<feature type="domain" description="Polymerase nucleotidyl transferase" evidence="1">
    <location>
        <begin position="38"/>
        <end position="80"/>
    </location>
</feature>
<dbReference type="GO" id="GO:0001730">
    <property type="term" value="F:2'-5'-oligoadenylate synthetase activity"/>
    <property type="evidence" value="ECO:0007669"/>
    <property type="project" value="TreeGrafter"/>
</dbReference>
<dbReference type="AlphaFoldDB" id="A0A835Z7I4"/>
<dbReference type="SUPFAM" id="SSF81301">
    <property type="entry name" value="Nucleotidyltransferase"/>
    <property type="match status" value="1"/>
</dbReference>
<dbReference type="GO" id="GO:0005829">
    <property type="term" value="C:cytosol"/>
    <property type="evidence" value="ECO:0007669"/>
    <property type="project" value="TreeGrafter"/>
</dbReference>
<gene>
    <name evidence="2" type="ORF">JKP88DRAFT_287354</name>
</gene>
<evidence type="ECO:0000313" key="2">
    <source>
        <dbReference type="EMBL" id="KAG5188646.1"/>
    </source>
</evidence>
<accession>A0A835Z7I4</accession>
<dbReference type="Pfam" id="PF01909">
    <property type="entry name" value="NTP_transf_2"/>
    <property type="match status" value="1"/>
</dbReference>
<dbReference type="Gene3D" id="3.30.460.10">
    <property type="entry name" value="Beta Polymerase, domain 2"/>
    <property type="match status" value="1"/>
</dbReference>
<dbReference type="GO" id="GO:0005654">
    <property type="term" value="C:nucleoplasm"/>
    <property type="evidence" value="ECO:0007669"/>
    <property type="project" value="TreeGrafter"/>
</dbReference>
<dbReference type="EMBL" id="JAFCMP010000067">
    <property type="protein sequence ID" value="KAG5188646.1"/>
    <property type="molecule type" value="Genomic_DNA"/>
</dbReference>
<dbReference type="InterPro" id="IPR002934">
    <property type="entry name" value="Polymerase_NTP_transf_dom"/>
</dbReference>
<dbReference type="Gene3D" id="1.10.1410.20">
    <property type="entry name" value="2'-5'-oligoadenylate synthetase 1, domain 2"/>
    <property type="match status" value="1"/>
</dbReference>
<dbReference type="PROSITE" id="PS50152">
    <property type="entry name" value="25A_SYNTH_3"/>
    <property type="match status" value="1"/>
</dbReference>
<evidence type="ECO:0000259" key="1">
    <source>
        <dbReference type="Pfam" id="PF01909"/>
    </source>
</evidence>
<dbReference type="OrthoDB" id="9978031at2759"/>
<dbReference type="GO" id="GO:0016020">
    <property type="term" value="C:membrane"/>
    <property type="evidence" value="ECO:0007669"/>
    <property type="project" value="TreeGrafter"/>
</dbReference>
<comment type="caution">
    <text evidence="2">The sequence shown here is derived from an EMBL/GenBank/DDBJ whole genome shotgun (WGS) entry which is preliminary data.</text>
</comment>
<protein>
    <recommendedName>
        <fullName evidence="1">Polymerase nucleotidyl transferase domain-containing protein</fullName>
    </recommendedName>
</protein>
<organism evidence="2 3">
    <name type="scientific">Tribonema minus</name>
    <dbReference type="NCBI Taxonomy" id="303371"/>
    <lineage>
        <taxon>Eukaryota</taxon>
        <taxon>Sar</taxon>
        <taxon>Stramenopiles</taxon>
        <taxon>Ochrophyta</taxon>
        <taxon>PX clade</taxon>
        <taxon>Xanthophyceae</taxon>
        <taxon>Tribonematales</taxon>
        <taxon>Tribonemataceae</taxon>
        <taxon>Tribonema</taxon>
    </lineage>
</organism>
<proteinExistence type="predicted"/>